<evidence type="ECO:0000256" key="2">
    <source>
        <dbReference type="ARBA" id="ARBA00022578"/>
    </source>
</evidence>
<evidence type="ECO:0000259" key="7">
    <source>
        <dbReference type="Pfam" id="PF07282"/>
    </source>
</evidence>
<evidence type="ECO:0000259" key="6">
    <source>
        <dbReference type="Pfam" id="PF01385"/>
    </source>
</evidence>
<evidence type="ECO:0000256" key="5">
    <source>
        <dbReference type="SAM" id="MobiDB-lite"/>
    </source>
</evidence>
<feature type="region of interest" description="Disordered" evidence="5">
    <location>
        <begin position="447"/>
        <end position="509"/>
    </location>
</feature>
<dbReference type="GO" id="GO:0006310">
    <property type="term" value="P:DNA recombination"/>
    <property type="evidence" value="ECO:0007669"/>
    <property type="project" value="UniProtKB-KW"/>
</dbReference>
<accession>A0A1C4XL31</accession>
<reference evidence="9" key="1">
    <citation type="submission" date="2016-06" db="EMBL/GenBank/DDBJ databases">
        <authorList>
            <person name="Varghese N."/>
            <person name="Submissions Spin"/>
        </authorList>
    </citation>
    <scope>NUCLEOTIDE SEQUENCE [LARGE SCALE GENOMIC DNA]</scope>
    <source>
        <strain evidence="9">DSM 45246</strain>
    </source>
</reference>
<keyword evidence="2" id="KW-0815">Transposition</keyword>
<evidence type="ECO:0000256" key="4">
    <source>
        <dbReference type="ARBA" id="ARBA00023172"/>
    </source>
</evidence>
<comment type="similarity">
    <text evidence="1">In the C-terminal section; belongs to the transposase 35 family.</text>
</comment>
<proteinExistence type="inferred from homology"/>
<feature type="domain" description="Probable transposase IS891/IS1136/IS1341" evidence="6">
    <location>
        <begin position="213"/>
        <end position="338"/>
    </location>
</feature>
<keyword evidence="4" id="KW-0233">DNA recombination</keyword>
<gene>
    <name evidence="8" type="ORF">GA0070214_106141</name>
</gene>
<dbReference type="Pfam" id="PF01385">
    <property type="entry name" value="OrfB_IS605"/>
    <property type="match status" value="1"/>
</dbReference>
<dbReference type="Proteomes" id="UP000199629">
    <property type="component" value="Unassembled WGS sequence"/>
</dbReference>
<organism evidence="8 9">
    <name type="scientific">Micromonospora chaiyaphumensis</name>
    <dbReference type="NCBI Taxonomy" id="307119"/>
    <lineage>
        <taxon>Bacteria</taxon>
        <taxon>Bacillati</taxon>
        <taxon>Actinomycetota</taxon>
        <taxon>Actinomycetes</taxon>
        <taxon>Micromonosporales</taxon>
        <taxon>Micromonosporaceae</taxon>
        <taxon>Micromonospora</taxon>
    </lineage>
</organism>
<feature type="region of interest" description="Disordered" evidence="5">
    <location>
        <begin position="266"/>
        <end position="289"/>
    </location>
</feature>
<dbReference type="NCBIfam" id="NF040570">
    <property type="entry name" value="guided_TnpB"/>
    <property type="match status" value="1"/>
</dbReference>
<feature type="domain" description="Cas12f1-like TNB" evidence="7">
    <location>
        <begin position="358"/>
        <end position="421"/>
    </location>
</feature>
<evidence type="ECO:0000313" key="8">
    <source>
        <dbReference type="EMBL" id="SCF09195.1"/>
    </source>
</evidence>
<feature type="compositionally biased region" description="Basic residues" evidence="5">
    <location>
        <begin position="460"/>
        <end position="469"/>
    </location>
</feature>
<dbReference type="InterPro" id="IPR001959">
    <property type="entry name" value="Transposase"/>
</dbReference>
<name>A0A1C4XL31_9ACTN</name>
<dbReference type="GO" id="GO:0003677">
    <property type="term" value="F:DNA binding"/>
    <property type="evidence" value="ECO:0007669"/>
    <property type="project" value="UniProtKB-KW"/>
</dbReference>
<dbReference type="AlphaFoldDB" id="A0A1C4XL31"/>
<sequence length="509" mass="56513">MATTLMRCRPTFAGFGCGGRNVVPARLTRLVPRRRDPAAPQVVHRTARVGLRLTLGQRRRCFGLLRSAGDVWACVLEINTWRRQRRSAPLAGYQELCRELSASGPGTFGELDTTGARSVLRRFSDAWFSAAKRRREGDVSAKFPRRRRRLMPVRWHHGTFTIDGHRVRIPATRSAAPLWVRLARDLPYPVEQVRSITLLCEGGRLFLDVTAEVPVAVYPPGEGPDPARTAGVDVGIIHPYAVAGPDGEGLLVSGRAVRAEHRMHLADTKSRRRAVAQRTPKPGQEGSRRWRQYRRRARRVEGRHRRRVRQAQHEAARTVVSWAVRQRVGVLHVGDPRGVLNIDSGRRHNLRLRQWQIGRLLQILTDKAVLAGITVHLVDERGTSSTCPACQLRVPKPRGRSLSCPNCAFSGHRDLVAAATIATRTPGGGPTTPPAAVVLPVVVTHRRAGRHLPGAGRSRRDPRRPHRAARGSVGPRRPAPPPTGGESLAHPARIHNNHRTPGERPWTPH</sequence>
<keyword evidence="9" id="KW-1185">Reference proteome</keyword>
<dbReference type="EMBL" id="FMCS01000006">
    <property type="protein sequence ID" value="SCF09195.1"/>
    <property type="molecule type" value="Genomic_DNA"/>
</dbReference>
<evidence type="ECO:0000256" key="3">
    <source>
        <dbReference type="ARBA" id="ARBA00023125"/>
    </source>
</evidence>
<evidence type="ECO:0000313" key="9">
    <source>
        <dbReference type="Proteomes" id="UP000199629"/>
    </source>
</evidence>
<dbReference type="InterPro" id="IPR010095">
    <property type="entry name" value="Cas12f1-like_TNB"/>
</dbReference>
<dbReference type="Pfam" id="PF07282">
    <property type="entry name" value="Cas12f1-like_TNB"/>
    <property type="match status" value="1"/>
</dbReference>
<keyword evidence="3" id="KW-0238">DNA-binding</keyword>
<evidence type="ECO:0000256" key="1">
    <source>
        <dbReference type="ARBA" id="ARBA00008761"/>
    </source>
</evidence>
<protein>
    <submittedName>
        <fullName evidence="8">Transposase, IS605 OrfB family, central region</fullName>
    </submittedName>
</protein>
<dbReference type="GO" id="GO:0032196">
    <property type="term" value="P:transposition"/>
    <property type="evidence" value="ECO:0007669"/>
    <property type="project" value="UniProtKB-KW"/>
</dbReference>